<reference evidence="1" key="1">
    <citation type="submission" date="2019-04" db="EMBL/GenBank/DDBJ databases">
        <title>Evolution of Biomass-Degrading Anaerobic Consortia Revealed by Metagenomics.</title>
        <authorList>
            <person name="Peng X."/>
        </authorList>
    </citation>
    <scope>NUCLEOTIDE SEQUENCE</scope>
    <source>
        <strain evidence="1">SIG254</strain>
    </source>
</reference>
<dbReference type="Proteomes" id="UP000768462">
    <property type="component" value="Unassembled WGS sequence"/>
</dbReference>
<evidence type="ECO:0000313" key="2">
    <source>
        <dbReference type="Proteomes" id="UP000768462"/>
    </source>
</evidence>
<accession>A0A927W809</accession>
<organism evidence="1 2">
    <name type="scientific">Clostridium sulfidigenes</name>
    <dbReference type="NCBI Taxonomy" id="318464"/>
    <lineage>
        <taxon>Bacteria</taxon>
        <taxon>Bacillati</taxon>
        <taxon>Bacillota</taxon>
        <taxon>Clostridia</taxon>
        <taxon>Eubacteriales</taxon>
        <taxon>Clostridiaceae</taxon>
        <taxon>Clostridium</taxon>
    </lineage>
</organism>
<name>A0A927W809_9CLOT</name>
<gene>
    <name evidence="1" type="ORF">E7215_07580</name>
</gene>
<dbReference type="AlphaFoldDB" id="A0A927W809"/>
<dbReference type="Gene3D" id="2.20.28.30">
    <property type="entry name" value="RNA polymerase ii, chain L"/>
    <property type="match status" value="1"/>
</dbReference>
<comment type="caution">
    <text evidence="1">The sequence shown here is derived from an EMBL/GenBank/DDBJ whole genome shotgun (WGS) entry which is preliminary data.</text>
</comment>
<proteinExistence type="predicted"/>
<protein>
    <submittedName>
        <fullName evidence="1">Uncharacterized protein</fullName>
    </submittedName>
</protein>
<dbReference type="EMBL" id="SVCM01000084">
    <property type="protein sequence ID" value="MBE6060019.1"/>
    <property type="molecule type" value="Genomic_DNA"/>
</dbReference>
<evidence type="ECO:0000313" key="1">
    <source>
        <dbReference type="EMBL" id="MBE6060019.1"/>
    </source>
</evidence>
<sequence>MKLKALSKNKRYGYSSENSKCIRKSLVMTKCSECGKIAIVPLKVKDNKVIVHGNLVCLNCGNKLQTDNLSRGEGKCADCGSRIYFYAQGTQDFEIHCQQCSSPIDLMYNAGKQQFRSANLFGSRKRKHKK</sequence>